<dbReference type="eggNOG" id="COG3894">
    <property type="taxonomic scope" value="Bacteria"/>
</dbReference>
<protein>
    <recommendedName>
        <fullName evidence="5">Ferredoxin</fullName>
    </recommendedName>
</protein>
<accession>E1K1E3</accession>
<sequence length="524" mass="52875">MKKYFTVITASGEQAVPVGAGDVMARSLFRAGYFVGAPLCAGLGRCGRCRVRYLTPPPTPLPAEVRRLGEAALAEGWRLACLRPAQGGERLTLDATGPAPTYDPAAVTGSLGGDGPLGLAVDIGTTGLAWRLVDLADGSVAAEGRGVNPQLGAGGEVVSRLAFALEPGGGAYLRDLVLDVIAQKAALAGDRLAGLCVAGNSAMVSILCGKELSGLAHAPYGLVWRAGEEVALGRALPPAYIPPLLGPFVGADLSAGLTALLRQAPTYPFLLADLGTNAEMIVGLAPDRFLAASAPLGPALEGVGLSQGALAGPGVAVSFELTPTGVVPVLFPGSDAPGAAHGIAGPGYLSLAALLREQGVLDTDGRFAQTPAPTPLGQRLRRLVATEHGEPVFETAGYRLFASDVEELLKVKAACNLAVASLLGAAGLSTADLAGVHLAGAFGAKVAPDDLESLGFFPPGLAGRVHVAGNLSLAGATLFLTAPLARATAEALPAVTTIVPLVDASGTSDASDAFIRRMVFAYVP</sequence>
<dbReference type="Proteomes" id="UP000006250">
    <property type="component" value="Unassembled WGS sequence"/>
</dbReference>
<dbReference type="InterPro" id="IPR027980">
    <property type="entry name" value="RACo_C"/>
</dbReference>
<dbReference type="Gene3D" id="3.30.420.480">
    <property type="entry name" value="Domain of unknown function (DUF4445)"/>
    <property type="match status" value="1"/>
</dbReference>
<feature type="domain" description="RACo-like middle region" evidence="2">
    <location>
        <begin position="117"/>
        <end position="259"/>
    </location>
</feature>
<organism evidence="3 4">
    <name type="scientific">Solidesulfovibrio fructosivorans JJ]</name>
    <dbReference type="NCBI Taxonomy" id="596151"/>
    <lineage>
        <taxon>Bacteria</taxon>
        <taxon>Pseudomonadati</taxon>
        <taxon>Thermodesulfobacteriota</taxon>
        <taxon>Desulfovibrionia</taxon>
        <taxon>Desulfovibrionales</taxon>
        <taxon>Desulfovibrionaceae</taxon>
        <taxon>Solidesulfovibrio</taxon>
    </lineage>
</organism>
<evidence type="ECO:0000313" key="3">
    <source>
        <dbReference type="EMBL" id="EFL49558.1"/>
    </source>
</evidence>
<dbReference type="Gene3D" id="3.10.20.30">
    <property type="match status" value="1"/>
</dbReference>
<evidence type="ECO:0000259" key="1">
    <source>
        <dbReference type="Pfam" id="PF14574"/>
    </source>
</evidence>
<dbReference type="InterPro" id="IPR036010">
    <property type="entry name" value="2Fe-2S_ferredoxin-like_sf"/>
</dbReference>
<dbReference type="InterPro" id="IPR052911">
    <property type="entry name" value="Corrinoid_activation_enz"/>
</dbReference>
<proteinExistence type="predicted"/>
<feature type="domain" description="RACo C-terminal" evidence="1">
    <location>
        <begin position="270"/>
        <end position="495"/>
    </location>
</feature>
<dbReference type="eggNOG" id="COG0633">
    <property type="taxonomic scope" value="Bacteria"/>
</dbReference>
<dbReference type="GO" id="GO:0051536">
    <property type="term" value="F:iron-sulfur cluster binding"/>
    <property type="evidence" value="ECO:0007669"/>
    <property type="project" value="InterPro"/>
</dbReference>
<dbReference type="Pfam" id="PF14574">
    <property type="entry name" value="RACo_C_ter"/>
    <property type="match status" value="1"/>
</dbReference>
<gene>
    <name evidence="3" type="ORF">DesfrDRAFT_3693</name>
</gene>
<keyword evidence="4" id="KW-1185">Reference proteome</keyword>
<dbReference type="InterPro" id="IPR042259">
    <property type="entry name" value="Raco-like_middle_sf"/>
</dbReference>
<evidence type="ECO:0008006" key="5">
    <source>
        <dbReference type="Google" id="ProtNLM"/>
    </source>
</evidence>
<dbReference type="AlphaFoldDB" id="E1K1E3"/>
<reference evidence="3 4" key="1">
    <citation type="submission" date="2010-08" db="EMBL/GenBank/DDBJ databases">
        <title>The draft genome of Desulfovibrio fructosovorans JJ.</title>
        <authorList>
            <consortium name="US DOE Joint Genome Institute (JGI-PGF)"/>
            <person name="Lucas S."/>
            <person name="Copeland A."/>
            <person name="Lapidus A."/>
            <person name="Cheng J.-F."/>
            <person name="Bruce D."/>
            <person name="Goodwin L."/>
            <person name="Pitluck S."/>
            <person name="Land M.L."/>
            <person name="Hauser L."/>
            <person name="Chang Y.-J."/>
            <person name="Jeffries C."/>
            <person name="Wall J.D."/>
            <person name="Stahl D.A."/>
            <person name="Arkin A.P."/>
            <person name="Dehal P."/>
            <person name="Stolyar S.M."/>
            <person name="Hazen T.C."/>
            <person name="Woyke T.J."/>
        </authorList>
    </citation>
    <scope>NUCLEOTIDE SEQUENCE [LARGE SCALE GENOMIC DNA]</scope>
    <source>
        <strain evidence="3 4">JJ</strain>
    </source>
</reference>
<dbReference type="PANTHER" id="PTHR42895:SF2">
    <property type="entry name" value="IRON-SULFUR CLUSTER PROTEIN"/>
    <property type="match status" value="1"/>
</dbReference>
<dbReference type="PANTHER" id="PTHR42895">
    <property type="entry name" value="IRON-SULFUR CLUSTER-BINDING PROTEIN-RELATED"/>
    <property type="match status" value="1"/>
</dbReference>
<dbReference type="InterPro" id="IPR012675">
    <property type="entry name" value="Beta-grasp_dom_sf"/>
</dbReference>
<comment type="caution">
    <text evidence="3">The sequence shown here is derived from an EMBL/GenBank/DDBJ whole genome shotgun (WGS) entry which is preliminary data.</text>
</comment>
<dbReference type="SUPFAM" id="SSF54292">
    <property type="entry name" value="2Fe-2S ferredoxin-like"/>
    <property type="match status" value="1"/>
</dbReference>
<dbReference type="OrthoDB" id="9810588at2"/>
<evidence type="ECO:0000313" key="4">
    <source>
        <dbReference type="Proteomes" id="UP000006250"/>
    </source>
</evidence>
<dbReference type="Pfam" id="PF17651">
    <property type="entry name" value="Raco_middle"/>
    <property type="match status" value="1"/>
</dbReference>
<evidence type="ECO:0000259" key="2">
    <source>
        <dbReference type="Pfam" id="PF17651"/>
    </source>
</evidence>
<dbReference type="InterPro" id="IPR041414">
    <property type="entry name" value="Raco-like_middle"/>
</dbReference>
<dbReference type="EMBL" id="AECZ01000039">
    <property type="protein sequence ID" value="EFL49558.1"/>
    <property type="molecule type" value="Genomic_DNA"/>
</dbReference>
<name>E1K1E3_SOLFR</name>
<dbReference type="STRING" id="596151.DesfrDRAFT_3693"/>